<organism evidence="2 3">
    <name type="scientific">Nocardia yunnanensis</name>
    <dbReference type="NCBI Taxonomy" id="2382165"/>
    <lineage>
        <taxon>Bacteria</taxon>
        <taxon>Bacillati</taxon>
        <taxon>Actinomycetota</taxon>
        <taxon>Actinomycetes</taxon>
        <taxon>Mycobacteriales</taxon>
        <taxon>Nocardiaceae</taxon>
        <taxon>Nocardia</taxon>
    </lineage>
</organism>
<reference evidence="2 3" key="1">
    <citation type="submission" date="2018-09" db="EMBL/GenBank/DDBJ databases">
        <title>Nocardia yunnanensis sp. nov., an actinomycete isolated from a soil sample.</title>
        <authorList>
            <person name="Zhang J."/>
        </authorList>
    </citation>
    <scope>NUCLEOTIDE SEQUENCE [LARGE SCALE GENOMIC DNA]</scope>
    <source>
        <strain evidence="2 3">CFHS0054</strain>
    </source>
</reference>
<proteinExistence type="predicted"/>
<protein>
    <submittedName>
        <fullName evidence="2">NAD(P)-dependent oxidoreductase</fullName>
    </submittedName>
</protein>
<gene>
    <name evidence="2" type="ORF">D7D52_19435</name>
</gene>
<name>A0A386ZCT0_9NOCA</name>
<dbReference type="InterPro" id="IPR051783">
    <property type="entry name" value="NAD(P)-dependent_oxidoreduct"/>
</dbReference>
<dbReference type="Pfam" id="PF01370">
    <property type="entry name" value="Epimerase"/>
    <property type="match status" value="1"/>
</dbReference>
<evidence type="ECO:0000313" key="2">
    <source>
        <dbReference type="EMBL" id="AYF75662.1"/>
    </source>
</evidence>
<dbReference type="SUPFAM" id="SSF51735">
    <property type="entry name" value="NAD(P)-binding Rossmann-fold domains"/>
    <property type="match status" value="1"/>
</dbReference>
<dbReference type="GO" id="GO:0005737">
    <property type="term" value="C:cytoplasm"/>
    <property type="evidence" value="ECO:0007669"/>
    <property type="project" value="TreeGrafter"/>
</dbReference>
<evidence type="ECO:0000259" key="1">
    <source>
        <dbReference type="Pfam" id="PF01370"/>
    </source>
</evidence>
<keyword evidence="3" id="KW-1185">Reference proteome</keyword>
<dbReference type="GO" id="GO:0004029">
    <property type="term" value="F:aldehyde dehydrogenase (NAD+) activity"/>
    <property type="evidence" value="ECO:0007669"/>
    <property type="project" value="TreeGrafter"/>
</dbReference>
<dbReference type="KEGG" id="nyu:D7D52_19435"/>
<dbReference type="PANTHER" id="PTHR48079">
    <property type="entry name" value="PROTEIN YEEZ"/>
    <property type="match status" value="1"/>
</dbReference>
<dbReference type="Proteomes" id="UP000267164">
    <property type="component" value="Chromosome"/>
</dbReference>
<dbReference type="AlphaFoldDB" id="A0A386ZCT0"/>
<evidence type="ECO:0000313" key="3">
    <source>
        <dbReference type="Proteomes" id="UP000267164"/>
    </source>
</evidence>
<dbReference type="PANTHER" id="PTHR48079:SF6">
    <property type="entry name" value="NAD(P)-BINDING DOMAIN-CONTAINING PROTEIN-RELATED"/>
    <property type="match status" value="1"/>
</dbReference>
<dbReference type="InterPro" id="IPR036291">
    <property type="entry name" value="NAD(P)-bd_dom_sf"/>
</dbReference>
<dbReference type="EMBL" id="CP032568">
    <property type="protein sequence ID" value="AYF75662.1"/>
    <property type="molecule type" value="Genomic_DNA"/>
</dbReference>
<sequence>MKVVVAGATGAIGRPLVTALRQSGHQVYALTRGGHGAEVARALGATPLVANVMDRKDLLRATERLTADAVVHQLTAYRHSPPTHYHAPGLLRTNALRDVGSRHLVELAERAGARRYLTQSLIVGYGLRDHGPTPVTEQDPFGRIPGDANDAIIGALHEAEANAWRASGIDGIALRYGLFYGPGASDAFVRALRRRVFPLPNAETGYTGFVHVADAAAATVAALEHGAPGQAYNIVDDEPITWATMFDAMAATIGARPPRRLPARLMRLASPLAATQMLDFSLRVSNAKARTELGWKPQYPSYREGLPTLVNEAPEPR</sequence>
<dbReference type="Gene3D" id="3.40.50.720">
    <property type="entry name" value="NAD(P)-binding Rossmann-like Domain"/>
    <property type="match status" value="1"/>
</dbReference>
<dbReference type="InterPro" id="IPR001509">
    <property type="entry name" value="Epimerase_deHydtase"/>
</dbReference>
<feature type="domain" description="NAD-dependent epimerase/dehydratase" evidence="1">
    <location>
        <begin position="3"/>
        <end position="234"/>
    </location>
</feature>
<accession>A0A386ZCT0</accession>
<dbReference type="RefSeq" id="WP_120738389.1">
    <property type="nucleotide sequence ID" value="NZ_CP032568.1"/>
</dbReference>
<dbReference type="OrthoDB" id="9787292at2"/>